<feature type="compositionally biased region" description="Low complexity" evidence="7">
    <location>
        <begin position="262"/>
        <end position="273"/>
    </location>
</feature>
<dbReference type="InterPro" id="IPR043128">
    <property type="entry name" value="Rev_trsase/Diguanyl_cyclase"/>
</dbReference>
<dbReference type="CDD" id="cd00303">
    <property type="entry name" value="retropepsin_like"/>
    <property type="match status" value="1"/>
</dbReference>
<reference evidence="11" key="1">
    <citation type="journal article" date="2025" name="Foods">
        <title>Unveiling the Microbial Signatures of Arabica Coffee Cherries: Insights into Ripeness Specific Diversity, Functional Traits, and Implications for Quality and Safety.</title>
        <authorList>
            <consortium name="RefSeq"/>
            <person name="Tenea G.N."/>
            <person name="Cifuentes V."/>
            <person name="Reyes P."/>
            <person name="Cevallos-Vallejos M."/>
        </authorList>
    </citation>
    <scope>NUCLEOTIDE SEQUENCE [LARGE SCALE GENOMIC DNA]</scope>
</reference>
<keyword evidence="6" id="KW-0695">RNA-directed DNA polymerase</keyword>
<keyword evidence="3" id="KW-0540">Nuclease</keyword>
<evidence type="ECO:0000313" key="11">
    <source>
        <dbReference type="Proteomes" id="UP001652660"/>
    </source>
</evidence>
<evidence type="ECO:0000259" key="10">
    <source>
        <dbReference type="Pfam" id="PF17921"/>
    </source>
</evidence>
<sequence>MEGTRSGPGCGRGVRQPATEGGSRETMPELNPEPRIDPNVQVAAAIQRMTDLLAHVVEQQGQPPVHQHGNPGNHLEGEDRALERFQKFSPPKFLGGLDPDMAERWLEKMIDIFAVLHYSEERQVTFAIFQLERAARSWWNVIRTKWKREQTPRTWVNFMREFNAKYFPPLVQEKKEDEFIRFRQGTQTVAEYENQFTRLSKFAPELIVTEQRRVWRFIQGLNVKIQKDLAVRKRGFPGSSSGQGDKGNPSKVGRGTGGGRFSGMSRGTSTRGGPVRRDQQRSDSQRSSASVSRGPCGFCGKPNYTEDNCWRKERKCLRCGSAEHQIASCPILPREARVTPQSSKANSGQSKVEGTRPNVPARVYSLEQHQVPDSSEIVEGTIPVFHRLVRILIDLGATHSFVNPDFMCRIDIKPVSLPYDLEVSTPKGNQCLITSMMYADCEIWLQGAVVFSKLDLRQEYYQLLIRKEDVPKTAFNSRYGHFKFTVMSFGLTNIPAAFMDLMHRVFKLYLDRFVVVFIDDILISFLEHVISKEGITVDPAKVEAVTEWKRPETPTEVRGFLGLVGYYRRFIKDFSKLASPLTDLTKKNGRFLWDPRCESSFQELKRRLTMAPILSLSNGKDSFTVYTYASREGLGCVLMQNKNVTSFTSRKLKPHEQNYPTHDLELAAVVFALKKWRHYLYGVTFEVYSDHKSLKYLFFQKELNMRQRRWMELLKDYDCTINYHPGKANVVANALSRKAQIAGLMVKEWEMLGAVSEWNPNLEHQKVIFGNIRVTSAILGRMKETQEEDPMVQKWKENVEKGELPDFNVSPKGILRYRNRVVVPKDETLKKKILEETHRSKYTIHLGSNKMYQDLRRLYWWDNMKRKIAQYVQSCLVC</sequence>
<feature type="domain" description="Integrase zinc-binding" evidence="10">
    <location>
        <begin position="826"/>
        <end position="878"/>
    </location>
</feature>
<organism evidence="11 12">
    <name type="scientific">Coffea arabica</name>
    <name type="common">Arabian coffee</name>
    <dbReference type="NCBI Taxonomy" id="13443"/>
    <lineage>
        <taxon>Eukaryota</taxon>
        <taxon>Viridiplantae</taxon>
        <taxon>Streptophyta</taxon>
        <taxon>Embryophyta</taxon>
        <taxon>Tracheophyta</taxon>
        <taxon>Spermatophyta</taxon>
        <taxon>Magnoliopsida</taxon>
        <taxon>eudicotyledons</taxon>
        <taxon>Gunneridae</taxon>
        <taxon>Pentapetalae</taxon>
        <taxon>asterids</taxon>
        <taxon>lamiids</taxon>
        <taxon>Gentianales</taxon>
        <taxon>Rubiaceae</taxon>
        <taxon>Ixoroideae</taxon>
        <taxon>Gardenieae complex</taxon>
        <taxon>Bertiereae - Coffeeae clade</taxon>
        <taxon>Coffeeae</taxon>
        <taxon>Coffea</taxon>
    </lineage>
</organism>
<feature type="region of interest" description="Disordered" evidence="7">
    <location>
        <begin position="1"/>
        <end position="35"/>
    </location>
</feature>
<dbReference type="CDD" id="cd09274">
    <property type="entry name" value="RNase_HI_RT_Ty3"/>
    <property type="match status" value="1"/>
</dbReference>
<evidence type="ECO:0000256" key="7">
    <source>
        <dbReference type="SAM" id="MobiDB-lite"/>
    </source>
</evidence>
<feature type="region of interest" description="Disordered" evidence="7">
    <location>
        <begin position="234"/>
        <end position="294"/>
    </location>
</feature>
<dbReference type="Pfam" id="PF08284">
    <property type="entry name" value="RVP_2"/>
    <property type="match status" value="1"/>
</dbReference>
<proteinExistence type="predicted"/>
<dbReference type="Gene3D" id="3.10.20.370">
    <property type="match status" value="1"/>
</dbReference>
<reference evidence="12" key="2">
    <citation type="submission" date="2025-08" db="UniProtKB">
        <authorList>
            <consortium name="RefSeq"/>
        </authorList>
    </citation>
    <scope>IDENTIFICATION</scope>
    <source>
        <tissue evidence="12">Leaves</tissue>
    </source>
</reference>
<dbReference type="AlphaFoldDB" id="A0A6P6UDL5"/>
<keyword evidence="4" id="KW-0255">Endonuclease</keyword>
<dbReference type="Pfam" id="PF03732">
    <property type="entry name" value="Retrotrans_gag"/>
    <property type="match status" value="1"/>
</dbReference>
<dbReference type="Proteomes" id="UP001652660">
    <property type="component" value="Chromosome 9e"/>
</dbReference>
<dbReference type="GeneID" id="113709934"/>
<dbReference type="OrthoDB" id="1936908at2759"/>
<dbReference type="InterPro" id="IPR050951">
    <property type="entry name" value="Retrovirus_Pol_polyprotein"/>
</dbReference>
<evidence type="ECO:0008006" key="13">
    <source>
        <dbReference type="Google" id="ProtNLM"/>
    </source>
</evidence>
<dbReference type="CDD" id="cd01647">
    <property type="entry name" value="RT_LTR"/>
    <property type="match status" value="1"/>
</dbReference>
<dbReference type="Gene3D" id="4.10.60.10">
    <property type="entry name" value="Zinc finger, CCHC-type"/>
    <property type="match status" value="1"/>
</dbReference>
<feature type="compositionally biased region" description="Basic and acidic residues" evidence="7">
    <location>
        <begin position="22"/>
        <end position="35"/>
    </location>
</feature>
<name>A0A6P6UDL5_COFAR</name>
<dbReference type="Gene3D" id="1.10.340.70">
    <property type="match status" value="1"/>
</dbReference>
<keyword evidence="5" id="KW-0378">Hydrolase</keyword>
<dbReference type="RefSeq" id="XP_027088578.2">
    <property type="nucleotide sequence ID" value="XM_027232777.2"/>
</dbReference>
<evidence type="ECO:0000256" key="2">
    <source>
        <dbReference type="ARBA" id="ARBA00022695"/>
    </source>
</evidence>
<feature type="domain" description="Retrotransposon gag" evidence="8">
    <location>
        <begin position="126"/>
        <end position="222"/>
    </location>
</feature>
<evidence type="ECO:0000259" key="8">
    <source>
        <dbReference type="Pfam" id="PF03732"/>
    </source>
</evidence>
<keyword evidence="11" id="KW-1185">Reference proteome</keyword>
<keyword evidence="1" id="KW-0808">Transferase</keyword>
<dbReference type="Gene3D" id="3.30.70.270">
    <property type="match status" value="2"/>
</dbReference>
<evidence type="ECO:0000259" key="9">
    <source>
        <dbReference type="Pfam" id="PF17917"/>
    </source>
</evidence>
<dbReference type="InterPro" id="IPR041588">
    <property type="entry name" value="Integrase_H2C2"/>
</dbReference>
<evidence type="ECO:0000256" key="3">
    <source>
        <dbReference type="ARBA" id="ARBA00022722"/>
    </source>
</evidence>
<protein>
    <recommendedName>
        <fullName evidence="13">Reverse transcriptase</fullName>
    </recommendedName>
</protein>
<dbReference type="Gene3D" id="3.10.10.10">
    <property type="entry name" value="HIV Type 1 Reverse Transcriptase, subunit A, domain 1"/>
    <property type="match status" value="1"/>
</dbReference>
<dbReference type="PANTHER" id="PTHR37984:SF5">
    <property type="entry name" value="PROTEIN NYNRIN-LIKE"/>
    <property type="match status" value="1"/>
</dbReference>
<feature type="domain" description="Reverse transcriptase RNase H-like" evidence="9">
    <location>
        <begin position="621"/>
        <end position="717"/>
    </location>
</feature>
<dbReference type="InterPro" id="IPR043502">
    <property type="entry name" value="DNA/RNA_pol_sf"/>
</dbReference>
<evidence type="ECO:0000313" key="12">
    <source>
        <dbReference type="RefSeq" id="XP_027088578.2"/>
    </source>
</evidence>
<dbReference type="InterPro" id="IPR005162">
    <property type="entry name" value="Retrotrans_gag_dom"/>
</dbReference>
<evidence type="ECO:0000256" key="6">
    <source>
        <dbReference type="ARBA" id="ARBA00022918"/>
    </source>
</evidence>
<dbReference type="Pfam" id="PF17921">
    <property type="entry name" value="Integrase_H2C2"/>
    <property type="match status" value="1"/>
</dbReference>
<feature type="compositionally biased region" description="Gly residues" evidence="7">
    <location>
        <begin position="1"/>
        <end position="12"/>
    </location>
</feature>
<feature type="compositionally biased region" description="Basic and acidic residues" evidence="7">
    <location>
        <begin position="275"/>
        <end position="284"/>
    </location>
</feature>
<dbReference type="Pfam" id="PF17917">
    <property type="entry name" value="RT_RNaseH"/>
    <property type="match status" value="1"/>
</dbReference>
<evidence type="ECO:0000256" key="4">
    <source>
        <dbReference type="ARBA" id="ARBA00022759"/>
    </source>
</evidence>
<dbReference type="InterPro" id="IPR041373">
    <property type="entry name" value="RT_RNaseH"/>
</dbReference>
<evidence type="ECO:0000256" key="5">
    <source>
        <dbReference type="ARBA" id="ARBA00022801"/>
    </source>
</evidence>
<dbReference type="PANTHER" id="PTHR37984">
    <property type="entry name" value="PROTEIN CBG26694"/>
    <property type="match status" value="1"/>
</dbReference>
<evidence type="ECO:0000256" key="1">
    <source>
        <dbReference type="ARBA" id="ARBA00022679"/>
    </source>
</evidence>
<gene>
    <name evidence="12" type="primary">LOC113709934</name>
</gene>
<keyword evidence="2" id="KW-0548">Nucleotidyltransferase</keyword>
<accession>A0A6P6UDL5</accession>
<dbReference type="SUPFAM" id="SSF56672">
    <property type="entry name" value="DNA/RNA polymerases"/>
    <property type="match status" value="1"/>
</dbReference>